<dbReference type="InParanoid" id="A0A165DLU6"/>
<protein>
    <submittedName>
        <fullName evidence="2">Uncharacterized protein</fullName>
    </submittedName>
</protein>
<accession>A0A165DLU6</accession>
<dbReference type="GeneID" id="63826243"/>
<dbReference type="OrthoDB" id="3256943at2759"/>
<keyword evidence="3" id="KW-1185">Reference proteome</keyword>
<organism evidence="2 3">
    <name type="scientific">Laetiporus sulphureus 93-53</name>
    <dbReference type="NCBI Taxonomy" id="1314785"/>
    <lineage>
        <taxon>Eukaryota</taxon>
        <taxon>Fungi</taxon>
        <taxon>Dikarya</taxon>
        <taxon>Basidiomycota</taxon>
        <taxon>Agaricomycotina</taxon>
        <taxon>Agaricomycetes</taxon>
        <taxon>Polyporales</taxon>
        <taxon>Laetiporus</taxon>
    </lineage>
</organism>
<feature type="region of interest" description="Disordered" evidence="1">
    <location>
        <begin position="135"/>
        <end position="168"/>
    </location>
</feature>
<evidence type="ECO:0000256" key="1">
    <source>
        <dbReference type="SAM" id="MobiDB-lite"/>
    </source>
</evidence>
<evidence type="ECO:0000313" key="2">
    <source>
        <dbReference type="EMBL" id="KZT05165.1"/>
    </source>
</evidence>
<name>A0A165DLU6_9APHY</name>
<reference evidence="2 3" key="1">
    <citation type="journal article" date="2016" name="Mol. Biol. Evol.">
        <title>Comparative Genomics of Early-Diverging Mushroom-Forming Fungi Provides Insights into the Origins of Lignocellulose Decay Capabilities.</title>
        <authorList>
            <person name="Nagy L.G."/>
            <person name="Riley R."/>
            <person name="Tritt A."/>
            <person name="Adam C."/>
            <person name="Daum C."/>
            <person name="Floudas D."/>
            <person name="Sun H."/>
            <person name="Yadav J.S."/>
            <person name="Pangilinan J."/>
            <person name="Larsson K.H."/>
            <person name="Matsuura K."/>
            <person name="Barry K."/>
            <person name="Labutti K."/>
            <person name="Kuo R."/>
            <person name="Ohm R.A."/>
            <person name="Bhattacharya S.S."/>
            <person name="Shirouzu T."/>
            <person name="Yoshinaga Y."/>
            <person name="Martin F.M."/>
            <person name="Grigoriev I.V."/>
            <person name="Hibbett D.S."/>
        </authorList>
    </citation>
    <scope>NUCLEOTIDE SEQUENCE [LARGE SCALE GENOMIC DNA]</scope>
    <source>
        <strain evidence="2 3">93-53</strain>
    </source>
</reference>
<dbReference type="Proteomes" id="UP000076871">
    <property type="component" value="Unassembled WGS sequence"/>
</dbReference>
<sequence length="219" mass="24665">MTTDKSTSAATLVLLLSVSAAIVVRSYILRRRQRRLFEEAMQNGSFSMPSSAPGRRRWTLTRPVLHDAHVCVDYDSHEKTRYVRGGEGSGKVQKWWARTLPVAARLVVAPNTAMTTPSPYPVTRSPTPWHRRLLSRVSPSRALSPRTRSNSSPPPRRRPSPPSFDDLESQPRAIELTYLVAMPAPRRENFPAEHAYIPQVEFGIERVPVCEDPGEGWTL</sequence>
<gene>
    <name evidence="2" type="ORF">LAESUDRAFT_727416</name>
</gene>
<dbReference type="RefSeq" id="XP_040762905.1">
    <property type="nucleotide sequence ID" value="XM_040909214.1"/>
</dbReference>
<dbReference type="EMBL" id="KV427632">
    <property type="protein sequence ID" value="KZT05165.1"/>
    <property type="molecule type" value="Genomic_DNA"/>
</dbReference>
<proteinExistence type="predicted"/>
<evidence type="ECO:0000313" key="3">
    <source>
        <dbReference type="Proteomes" id="UP000076871"/>
    </source>
</evidence>
<dbReference type="AlphaFoldDB" id="A0A165DLU6"/>